<evidence type="ECO:0000313" key="3">
    <source>
        <dbReference type="EMBL" id="CCF57091.1"/>
    </source>
</evidence>
<evidence type="ECO:0000313" key="4">
    <source>
        <dbReference type="Proteomes" id="UP000005220"/>
    </source>
</evidence>
<keyword evidence="1" id="KW-0862">Zinc</keyword>
<organism evidence="3 4">
    <name type="scientific">Kazachstania africana (strain ATCC 22294 / BCRC 22015 / CBS 2517 / CECT 1963 / NBRC 1671 / NRRL Y-8276)</name>
    <name type="common">Yeast</name>
    <name type="synonym">Kluyveromyces africanus</name>
    <dbReference type="NCBI Taxonomy" id="1071382"/>
    <lineage>
        <taxon>Eukaryota</taxon>
        <taxon>Fungi</taxon>
        <taxon>Dikarya</taxon>
        <taxon>Ascomycota</taxon>
        <taxon>Saccharomycotina</taxon>
        <taxon>Saccharomycetes</taxon>
        <taxon>Saccharomycetales</taxon>
        <taxon>Saccharomycetaceae</taxon>
        <taxon>Kazachstania</taxon>
    </lineage>
</organism>
<keyword evidence="1" id="KW-0479">Metal-binding</keyword>
<dbReference type="GeneID" id="13885010"/>
<dbReference type="Proteomes" id="UP000005220">
    <property type="component" value="Chromosome 3"/>
</dbReference>
<dbReference type="OrthoDB" id="7295497at2759"/>
<accession>H2ARU1</accession>
<keyword evidence="1" id="KW-0863">Zinc-finger</keyword>
<dbReference type="PROSITE" id="PS50157">
    <property type="entry name" value="ZINC_FINGER_C2H2_2"/>
    <property type="match status" value="1"/>
</dbReference>
<dbReference type="KEGG" id="kaf:KAFR_0C00960"/>
<dbReference type="EMBL" id="HE650823">
    <property type="protein sequence ID" value="CCF57091.1"/>
    <property type="molecule type" value="Genomic_DNA"/>
</dbReference>
<proteinExistence type="predicted"/>
<feature type="domain" description="C2H2-type" evidence="2">
    <location>
        <begin position="315"/>
        <end position="351"/>
    </location>
</feature>
<name>H2ARU1_KAZAF</name>
<dbReference type="RefSeq" id="XP_003956226.1">
    <property type="nucleotide sequence ID" value="XM_003956177.1"/>
</dbReference>
<evidence type="ECO:0000259" key="2">
    <source>
        <dbReference type="PROSITE" id="PS50157"/>
    </source>
</evidence>
<dbReference type="InParanoid" id="H2ARU1"/>
<dbReference type="AlphaFoldDB" id="H2ARU1"/>
<sequence length="409" mass="46195">MASTESTYRSNLLFTNTLDEDFYVLKKNCKSDFSHYQKSFASSSSSSLSSLLDFRPNSSSNDNILQPDNYVKKVTLPLDNSTYFLQTEECLDNTEDIFSPEKIVTNLFKKYGDPTVMTTGKFSNNTNSEILNSERHKLSSNQEVAISMKGEATELMNNSEVLCSPDSMEIDQQGEIYEFEGISSLNKDCQDPHEPETKRSYIDRDTERVTCAFESETTLLAHQNYVSTSVNANHEDAIPKLFMQSSASSDSSNFLSYPVLDDTNDLITTSTSIVMPISTTVSKKSGIIPPSEKFTDCTAPTGGKVTNAICSDEVFKCTLVNTVTNKPCFQEFSRPYDLTRHQNTVHAKKRSVFRCLECIRTHGEIGYQKTFSRLDALTRHIKLKHEGLPTEKRQELTQYARKNLEYIMT</sequence>
<protein>
    <recommendedName>
        <fullName evidence="2">C2H2-type domain-containing protein</fullName>
    </recommendedName>
</protein>
<dbReference type="Gene3D" id="3.30.160.60">
    <property type="entry name" value="Classic Zinc Finger"/>
    <property type="match status" value="1"/>
</dbReference>
<dbReference type="eggNOG" id="ENOG502RBAK">
    <property type="taxonomic scope" value="Eukaryota"/>
</dbReference>
<evidence type="ECO:0000256" key="1">
    <source>
        <dbReference type="PROSITE-ProRule" id="PRU00042"/>
    </source>
</evidence>
<reference evidence="3 4" key="1">
    <citation type="journal article" date="2011" name="Proc. Natl. Acad. Sci. U.S.A.">
        <title>Evolutionary erosion of yeast sex chromosomes by mating-type switching accidents.</title>
        <authorList>
            <person name="Gordon J.L."/>
            <person name="Armisen D."/>
            <person name="Proux-Wera E."/>
            <person name="Oheigeartaigh S.S."/>
            <person name="Byrne K.P."/>
            <person name="Wolfe K.H."/>
        </authorList>
    </citation>
    <scope>NUCLEOTIDE SEQUENCE [LARGE SCALE GENOMIC DNA]</scope>
    <source>
        <strain evidence="4">ATCC 22294 / BCRC 22015 / CBS 2517 / CECT 1963 / NBRC 1671 / NRRL Y-8276</strain>
    </source>
</reference>
<keyword evidence="4" id="KW-1185">Reference proteome</keyword>
<dbReference type="InterPro" id="IPR013087">
    <property type="entry name" value="Znf_C2H2_type"/>
</dbReference>
<dbReference type="GO" id="GO:0008270">
    <property type="term" value="F:zinc ion binding"/>
    <property type="evidence" value="ECO:0007669"/>
    <property type="project" value="UniProtKB-KW"/>
</dbReference>
<gene>
    <name evidence="3" type="primary">KAFR0C00960</name>
    <name evidence="3" type="ORF">KAFR_0C00960</name>
</gene>
<dbReference type="HOGENOM" id="CLU_672802_0_0_1"/>